<dbReference type="FunCoup" id="A0A6P8I4T5">
    <property type="interactions" value="81"/>
</dbReference>
<organism evidence="3 4">
    <name type="scientific">Actinia tenebrosa</name>
    <name type="common">Australian red waratah sea anemone</name>
    <dbReference type="NCBI Taxonomy" id="6105"/>
    <lineage>
        <taxon>Eukaryota</taxon>
        <taxon>Metazoa</taxon>
        <taxon>Cnidaria</taxon>
        <taxon>Anthozoa</taxon>
        <taxon>Hexacorallia</taxon>
        <taxon>Actiniaria</taxon>
        <taxon>Actiniidae</taxon>
        <taxon>Actinia</taxon>
    </lineage>
</organism>
<evidence type="ECO:0000256" key="1">
    <source>
        <dbReference type="SAM" id="SignalP"/>
    </source>
</evidence>
<evidence type="ECO:0000313" key="4">
    <source>
        <dbReference type="RefSeq" id="XP_031563569.1"/>
    </source>
</evidence>
<protein>
    <submittedName>
        <fullName evidence="4">Collagen triple helix repeat-containing protein 1-like isoform X1</fullName>
    </submittedName>
</protein>
<sequence length="184" mass="20076">MAVFSFKLVILVAVFIGQTTVSHQSNYCGFPSECASPKSKAHAPNWKQCVWKSANDGRDNGEVHECLFYKQRADSYLRVAYQGNIRVFCGNGCCKRWFFTFNKVECSTPAPIDAVVYQHLTPAGPSANIHRSATQEGYCGGIGKGIVRVGFSVGNCAGHGDADAYTSWNSVSRIVIEEVDPPQA</sequence>
<dbReference type="InterPro" id="IPR057873">
    <property type="entry name" value="CTHRC1_C"/>
</dbReference>
<feature type="signal peptide" evidence="1">
    <location>
        <begin position="1"/>
        <end position="22"/>
    </location>
</feature>
<dbReference type="OrthoDB" id="10045715at2759"/>
<keyword evidence="1" id="KW-0732">Signal</keyword>
<dbReference type="GeneID" id="116299075"/>
<gene>
    <name evidence="4" type="primary">LOC116299075</name>
</gene>
<feature type="domain" description="CTHRC1 C-terminal" evidence="2">
    <location>
        <begin position="42"/>
        <end position="176"/>
    </location>
</feature>
<dbReference type="Pfam" id="PF25815">
    <property type="entry name" value="CTHRC1_C"/>
    <property type="match status" value="1"/>
</dbReference>
<dbReference type="Proteomes" id="UP000515163">
    <property type="component" value="Unplaced"/>
</dbReference>
<evidence type="ECO:0000259" key="2">
    <source>
        <dbReference type="Pfam" id="PF25815"/>
    </source>
</evidence>
<keyword evidence="3" id="KW-1185">Reference proteome</keyword>
<reference evidence="4" key="1">
    <citation type="submission" date="2025-08" db="UniProtKB">
        <authorList>
            <consortium name="RefSeq"/>
        </authorList>
    </citation>
    <scope>IDENTIFICATION</scope>
    <source>
        <tissue evidence="4">Tentacle</tissue>
    </source>
</reference>
<dbReference type="KEGG" id="aten:116299075"/>
<feature type="chain" id="PRO_5028071440" evidence="1">
    <location>
        <begin position="23"/>
        <end position="184"/>
    </location>
</feature>
<name>A0A6P8I4T5_ACTTE</name>
<accession>A0A6P8I4T5</accession>
<dbReference type="InParanoid" id="A0A6P8I4T5"/>
<proteinExistence type="predicted"/>
<dbReference type="RefSeq" id="XP_031563569.1">
    <property type="nucleotide sequence ID" value="XM_031707709.1"/>
</dbReference>
<dbReference type="AlphaFoldDB" id="A0A6P8I4T5"/>
<evidence type="ECO:0000313" key="3">
    <source>
        <dbReference type="Proteomes" id="UP000515163"/>
    </source>
</evidence>